<sequence length="130" mass="14825">MAHPTKLLKELEESMSNASITHWIFGIFRTSRSDLVDGFKGLLAVNEESLFFKSGGSNEESRLIEVPIREVEGLEAELDGTVKMNILLIDGDYLEMSYISRGNTKEFIRFLKIHCKNLKDEALLTEKTER</sequence>
<protein>
    <recommendedName>
        <fullName evidence="3">YokE-like PH domain-containing protein</fullName>
    </recommendedName>
</protein>
<evidence type="ECO:0000313" key="1">
    <source>
        <dbReference type="EMBL" id="MFD1032735.1"/>
    </source>
</evidence>
<evidence type="ECO:0000313" key="2">
    <source>
        <dbReference type="Proteomes" id="UP001597109"/>
    </source>
</evidence>
<gene>
    <name evidence="1" type="ORF">ACFQ1X_14950</name>
</gene>
<name>A0ABW3LFD1_9BACL</name>
<dbReference type="Proteomes" id="UP001597109">
    <property type="component" value="Unassembled WGS sequence"/>
</dbReference>
<accession>A0ABW3LFD1</accession>
<proteinExistence type="predicted"/>
<evidence type="ECO:0008006" key="3">
    <source>
        <dbReference type="Google" id="ProtNLM"/>
    </source>
</evidence>
<keyword evidence="2" id="KW-1185">Reference proteome</keyword>
<reference evidence="2" key="1">
    <citation type="journal article" date="2019" name="Int. J. Syst. Evol. Microbiol.">
        <title>The Global Catalogue of Microorganisms (GCM) 10K type strain sequencing project: providing services to taxonomists for standard genome sequencing and annotation.</title>
        <authorList>
            <consortium name="The Broad Institute Genomics Platform"/>
            <consortium name="The Broad Institute Genome Sequencing Center for Infectious Disease"/>
            <person name="Wu L."/>
            <person name="Ma J."/>
        </authorList>
    </citation>
    <scope>NUCLEOTIDE SEQUENCE [LARGE SCALE GENOMIC DNA]</scope>
    <source>
        <strain evidence="2">CCUG 56756</strain>
    </source>
</reference>
<organism evidence="1 2">
    <name type="scientific">Metaplanococcus flavidus</name>
    <dbReference type="NCBI Taxonomy" id="569883"/>
    <lineage>
        <taxon>Bacteria</taxon>
        <taxon>Bacillati</taxon>
        <taxon>Bacillota</taxon>
        <taxon>Bacilli</taxon>
        <taxon>Bacillales</taxon>
        <taxon>Caryophanaceae</taxon>
        <taxon>Metaplanococcus</taxon>
    </lineage>
</organism>
<dbReference type="EMBL" id="JBHTKI010000023">
    <property type="protein sequence ID" value="MFD1032735.1"/>
    <property type="molecule type" value="Genomic_DNA"/>
</dbReference>
<comment type="caution">
    <text evidence="1">The sequence shown here is derived from an EMBL/GenBank/DDBJ whole genome shotgun (WGS) entry which is preliminary data.</text>
</comment>
<dbReference type="RefSeq" id="WP_144839490.1">
    <property type="nucleotide sequence ID" value="NZ_JBHTKI010000023.1"/>
</dbReference>